<protein>
    <submittedName>
        <fullName evidence="2">EAL domain-containing protein</fullName>
    </submittedName>
</protein>
<dbReference type="InterPro" id="IPR035919">
    <property type="entry name" value="EAL_sf"/>
</dbReference>
<feature type="domain" description="EAL" evidence="1">
    <location>
        <begin position="1"/>
        <end position="61"/>
    </location>
</feature>
<gene>
    <name evidence="2" type="ORF">J8J14_24440</name>
</gene>
<dbReference type="InterPro" id="IPR001633">
    <property type="entry name" value="EAL_dom"/>
</dbReference>
<dbReference type="PANTHER" id="PTHR33121:SF70">
    <property type="entry name" value="SIGNALING PROTEIN YKOW"/>
    <property type="match status" value="1"/>
</dbReference>
<dbReference type="RefSeq" id="WP_209382158.1">
    <property type="nucleotide sequence ID" value="NZ_JAGIZB010000080.1"/>
</dbReference>
<comment type="caution">
    <text evidence="2">The sequence shown here is derived from an EMBL/GenBank/DDBJ whole genome shotgun (WGS) entry which is preliminary data.</text>
</comment>
<accession>A0ABS4ALH7</accession>
<dbReference type="SUPFAM" id="SSF141868">
    <property type="entry name" value="EAL domain-like"/>
    <property type="match status" value="1"/>
</dbReference>
<proteinExistence type="predicted"/>
<dbReference type="PANTHER" id="PTHR33121">
    <property type="entry name" value="CYCLIC DI-GMP PHOSPHODIESTERASE PDEF"/>
    <property type="match status" value="1"/>
</dbReference>
<reference evidence="2 3" key="1">
    <citation type="submission" date="2021-03" db="EMBL/GenBank/DDBJ databases">
        <authorList>
            <person name="So Y."/>
        </authorList>
    </citation>
    <scope>NUCLEOTIDE SEQUENCE [LARGE SCALE GENOMIC DNA]</scope>
    <source>
        <strain evidence="2 3">SSH11</strain>
    </source>
</reference>
<sequence length="79" mass="8644">AILRAILRMSQALGLRTLAEGVESAEEAEMLRQEGCEAAQGFFFSRPVSGVQLGKQLSIQQQLRTLSLDRDAYGSKETS</sequence>
<dbReference type="Proteomes" id="UP000681594">
    <property type="component" value="Unassembled WGS sequence"/>
</dbReference>
<evidence type="ECO:0000259" key="1">
    <source>
        <dbReference type="PROSITE" id="PS50883"/>
    </source>
</evidence>
<name>A0ABS4ALH7_9PROT</name>
<organism evidence="2 3">
    <name type="scientific">Pararoseomonas baculiformis</name>
    <dbReference type="NCBI Taxonomy" id="2820812"/>
    <lineage>
        <taxon>Bacteria</taxon>
        <taxon>Pseudomonadati</taxon>
        <taxon>Pseudomonadota</taxon>
        <taxon>Alphaproteobacteria</taxon>
        <taxon>Acetobacterales</taxon>
        <taxon>Acetobacteraceae</taxon>
        <taxon>Pararoseomonas</taxon>
    </lineage>
</organism>
<evidence type="ECO:0000313" key="3">
    <source>
        <dbReference type="Proteomes" id="UP000681594"/>
    </source>
</evidence>
<dbReference type="Gene3D" id="3.20.20.450">
    <property type="entry name" value="EAL domain"/>
    <property type="match status" value="1"/>
</dbReference>
<dbReference type="PROSITE" id="PS50883">
    <property type="entry name" value="EAL"/>
    <property type="match status" value="1"/>
</dbReference>
<dbReference type="EMBL" id="JAGIZB010000080">
    <property type="protein sequence ID" value="MBP0447885.1"/>
    <property type="molecule type" value="Genomic_DNA"/>
</dbReference>
<dbReference type="Pfam" id="PF00563">
    <property type="entry name" value="EAL"/>
    <property type="match status" value="1"/>
</dbReference>
<keyword evidence="3" id="KW-1185">Reference proteome</keyword>
<evidence type="ECO:0000313" key="2">
    <source>
        <dbReference type="EMBL" id="MBP0447885.1"/>
    </source>
</evidence>
<feature type="non-terminal residue" evidence="2">
    <location>
        <position position="1"/>
    </location>
</feature>
<dbReference type="InterPro" id="IPR050706">
    <property type="entry name" value="Cyclic-di-GMP_PDE-like"/>
</dbReference>